<feature type="active site" description="Proton donor/acceptor" evidence="7">
    <location>
        <position position="183"/>
    </location>
</feature>
<comment type="caution">
    <text evidence="8">The sequence shown here is derived from an EMBL/GenBank/DDBJ whole genome shotgun (WGS) entry which is preliminary data.</text>
</comment>
<dbReference type="NCBIfam" id="TIGR00067">
    <property type="entry name" value="glut_race"/>
    <property type="match status" value="1"/>
</dbReference>
<proteinExistence type="inferred from homology"/>
<comment type="pathway">
    <text evidence="7">Cell wall biogenesis; peptidoglycan biosynthesis.</text>
</comment>
<comment type="similarity">
    <text evidence="7">Belongs to the aspartate/glutamate racemases family.</text>
</comment>
<feature type="active site" description="Proton donor/acceptor" evidence="7">
    <location>
        <position position="73"/>
    </location>
</feature>
<dbReference type="PANTHER" id="PTHR21198">
    <property type="entry name" value="GLUTAMATE RACEMASE"/>
    <property type="match status" value="1"/>
</dbReference>
<name>A0ABT0L8X3_9GAMM</name>
<dbReference type="InterPro" id="IPR018187">
    <property type="entry name" value="Asp/Glu_racemase_AS_1"/>
</dbReference>
<dbReference type="InterPro" id="IPR015942">
    <property type="entry name" value="Asp/Glu/hydantoin_racemase"/>
</dbReference>
<keyword evidence="3 7" id="KW-0133">Cell shape</keyword>
<evidence type="ECO:0000256" key="1">
    <source>
        <dbReference type="ARBA" id="ARBA00001602"/>
    </source>
</evidence>
<accession>A0ABT0L8X3</accession>
<feature type="binding site" evidence="7">
    <location>
        <begin position="9"/>
        <end position="10"/>
    </location>
    <ligand>
        <name>substrate</name>
    </ligand>
</feature>
<dbReference type="Proteomes" id="UP001203423">
    <property type="component" value="Unassembled WGS sequence"/>
</dbReference>
<comment type="catalytic activity">
    <reaction evidence="1 7">
        <text>L-glutamate = D-glutamate</text>
        <dbReference type="Rhea" id="RHEA:12813"/>
        <dbReference type="ChEBI" id="CHEBI:29985"/>
        <dbReference type="ChEBI" id="CHEBI:29986"/>
        <dbReference type="EC" id="5.1.1.3"/>
    </reaction>
</comment>
<evidence type="ECO:0000313" key="8">
    <source>
        <dbReference type="EMBL" id="MCL1123999.1"/>
    </source>
</evidence>
<dbReference type="HAMAP" id="MF_00258">
    <property type="entry name" value="Glu_racemase"/>
    <property type="match status" value="1"/>
</dbReference>
<dbReference type="Gene3D" id="3.40.50.1860">
    <property type="match status" value="2"/>
</dbReference>
<dbReference type="InterPro" id="IPR001920">
    <property type="entry name" value="Asp/Glu_race"/>
</dbReference>
<feature type="binding site" evidence="7">
    <location>
        <begin position="74"/>
        <end position="75"/>
    </location>
    <ligand>
        <name>substrate</name>
    </ligand>
</feature>
<keyword evidence="5 7" id="KW-0413">Isomerase</keyword>
<evidence type="ECO:0000313" key="9">
    <source>
        <dbReference type="Proteomes" id="UP001203423"/>
    </source>
</evidence>
<sequence>MSGPILVFDSGMGGLSVLNAIKSVLPQATYCYLFDNARLPYGELDEQDLVEGCVTLISQVVKQMNASLVVVACNTASTLVLPILRQQLNIPIVGVVPAIKPAAEHSRSKKIGLLATPATITRIYTHDLIEQFASDCEVYLFGSSQLVLLAEDKVVGREIDEHIIEHILQPIKNASIDTLVLGCTHFPILRAEIQQVLGLEVTLLDSEQAIASRVKSLLGDEMNFSDEPLCTAFYTAAEITPSLRGKLANDGFVNVSQFHIG</sequence>
<dbReference type="PROSITE" id="PS00924">
    <property type="entry name" value="ASP_GLU_RACEMASE_2"/>
    <property type="match status" value="1"/>
</dbReference>
<evidence type="ECO:0000256" key="2">
    <source>
        <dbReference type="ARBA" id="ARBA00013090"/>
    </source>
</evidence>
<feature type="binding site" evidence="7">
    <location>
        <begin position="184"/>
        <end position="185"/>
    </location>
    <ligand>
        <name>substrate</name>
    </ligand>
</feature>
<keyword evidence="4 7" id="KW-0573">Peptidoglycan synthesis</keyword>
<dbReference type="RefSeq" id="WP_248939334.1">
    <property type="nucleotide sequence ID" value="NZ_JAKIKS010000016.1"/>
</dbReference>
<protein>
    <recommendedName>
        <fullName evidence="2 7">Glutamate racemase</fullName>
        <ecNumber evidence="2 7">5.1.1.3</ecNumber>
    </recommendedName>
</protein>
<feature type="binding site" evidence="7">
    <location>
        <begin position="41"/>
        <end position="42"/>
    </location>
    <ligand>
        <name>substrate</name>
    </ligand>
</feature>
<dbReference type="PANTHER" id="PTHR21198:SF2">
    <property type="entry name" value="GLUTAMATE RACEMASE"/>
    <property type="match status" value="1"/>
</dbReference>
<dbReference type="EMBL" id="JAKIKS010000016">
    <property type="protein sequence ID" value="MCL1123999.1"/>
    <property type="molecule type" value="Genomic_DNA"/>
</dbReference>
<reference evidence="8 9" key="1">
    <citation type="submission" date="2022-01" db="EMBL/GenBank/DDBJ databases">
        <title>Whole genome-based taxonomy of the Shewanellaceae.</title>
        <authorList>
            <person name="Martin-Rodriguez A.J."/>
        </authorList>
    </citation>
    <scope>NUCLEOTIDE SEQUENCE [LARGE SCALE GENOMIC DNA]</scope>
    <source>
        <strain evidence="8 9">DSM 17177</strain>
    </source>
</reference>
<evidence type="ECO:0000256" key="6">
    <source>
        <dbReference type="ARBA" id="ARBA00023316"/>
    </source>
</evidence>
<dbReference type="EC" id="5.1.1.3" evidence="2 7"/>
<keyword evidence="9" id="KW-1185">Reference proteome</keyword>
<dbReference type="Pfam" id="PF01177">
    <property type="entry name" value="Asp_Glu_race"/>
    <property type="match status" value="1"/>
</dbReference>
<evidence type="ECO:0000256" key="5">
    <source>
        <dbReference type="ARBA" id="ARBA00023235"/>
    </source>
</evidence>
<comment type="function">
    <text evidence="7">Provides the (R)-glutamate required for cell wall biosynthesis.</text>
</comment>
<evidence type="ECO:0000256" key="3">
    <source>
        <dbReference type="ARBA" id="ARBA00022960"/>
    </source>
</evidence>
<dbReference type="SUPFAM" id="SSF53681">
    <property type="entry name" value="Aspartate/glutamate racemase"/>
    <property type="match status" value="2"/>
</dbReference>
<organism evidence="8 9">
    <name type="scientific">Shewanella surugensis</name>
    <dbReference type="NCBI Taxonomy" id="212020"/>
    <lineage>
        <taxon>Bacteria</taxon>
        <taxon>Pseudomonadati</taxon>
        <taxon>Pseudomonadota</taxon>
        <taxon>Gammaproteobacteria</taxon>
        <taxon>Alteromonadales</taxon>
        <taxon>Shewanellaceae</taxon>
        <taxon>Shewanella</taxon>
    </lineage>
</organism>
<evidence type="ECO:0000256" key="7">
    <source>
        <dbReference type="HAMAP-Rule" id="MF_00258"/>
    </source>
</evidence>
<gene>
    <name evidence="7 8" type="primary">murI</name>
    <name evidence="8" type="ORF">L2764_05795</name>
</gene>
<keyword evidence="6 7" id="KW-0961">Cell wall biogenesis/degradation</keyword>
<dbReference type="PROSITE" id="PS00923">
    <property type="entry name" value="ASP_GLU_RACEMASE_1"/>
    <property type="match status" value="1"/>
</dbReference>
<dbReference type="GO" id="GO:0008881">
    <property type="term" value="F:glutamate racemase activity"/>
    <property type="evidence" value="ECO:0007669"/>
    <property type="project" value="UniProtKB-EC"/>
</dbReference>
<dbReference type="InterPro" id="IPR004391">
    <property type="entry name" value="Glu_race"/>
</dbReference>
<dbReference type="InterPro" id="IPR033134">
    <property type="entry name" value="Asp/Glu_racemase_AS_2"/>
</dbReference>
<evidence type="ECO:0000256" key="4">
    <source>
        <dbReference type="ARBA" id="ARBA00022984"/>
    </source>
</evidence>